<reference evidence="5" key="1">
    <citation type="journal article" date="2014" name="Int. J. Syst. Evol. Microbiol.">
        <title>Complete genome sequence of Corynebacterium casei LMG S-19264T (=DSM 44701T), isolated from a smear-ripened cheese.</title>
        <authorList>
            <consortium name="US DOE Joint Genome Institute (JGI-PGF)"/>
            <person name="Walter F."/>
            <person name="Albersmeier A."/>
            <person name="Kalinowski J."/>
            <person name="Ruckert C."/>
        </authorList>
    </citation>
    <scope>NUCLEOTIDE SEQUENCE</scope>
    <source>
        <strain evidence="5">CGMCC 1.12777</strain>
    </source>
</reference>
<keyword evidence="6" id="KW-1185">Reference proteome</keyword>
<dbReference type="Pfam" id="PF01757">
    <property type="entry name" value="Acyl_transf_3"/>
    <property type="match status" value="1"/>
</dbReference>
<organism evidence="5 6">
    <name type="scientific">Pullulanibacillus pueri</name>
    <dbReference type="NCBI Taxonomy" id="1437324"/>
    <lineage>
        <taxon>Bacteria</taxon>
        <taxon>Bacillati</taxon>
        <taxon>Bacillota</taxon>
        <taxon>Bacilli</taxon>
        <taxon>Bacillales</taxon>
        <taxon>Sporolactobacillaceae</taxon>
        <taxon>Pullulanibacillus</taxon>
    </lineage>
</organism>
<feature type="transmembrane region" description="Helical" evidence="3">
    <location>
        <begin position="153"/>
        <end position="170"/>
    </location>
</feature>
<name>A0A8J2ZW33_9BACL</name>
<comment type="caution">
    <text evidence="5">The sequence shown here is derived from an EMBL/GenBank/DDBJ whole genome shotgun (WGS) entry which is preliminary data.</text>
</comment>
<feature type="transmembrane region" description="Helical" evidence="3">
    <location>
        <begin position="287"/>
        <end position="305"/>
    </location>
</feature>
<feature type="transmembrane region" description="Helical" evidence="3">
    <location>
        <begin position="35"/>
        <end position="53"/>
    </location>
</feature>
<accession>A0A8J2ZW33</accession>
<feature type="transmembrane region" description="Helical" evidence="3">
    <location>
        <begin position="106"/>
        <end position="124"/>
    </location>
</feature>
<protein>
    <submittedName>
        <fullName evidence="5">Putative membrane-bound acyltransferase YkrP</fullName>
    </submittedName>
</protein>
<feature type="transmembrane region" description="Helical" evidence="3">
    <location>
        <begin position="12"/>
        <end position="29"/>
    </location>
</feature>
<comment type="subcellular location">
    <subcellularLocation>
        <location evidence="1">Membrane</location>
    </subcellularLocation>
</comment>
<gene>
    <name evidence="5" type="primary">ykrP</name>
    <name evidence="5" type="ORF">GCM10007096_18100</name>
</gene>
<dbReference type="AlphaFoldDB" id="A0A8J2ZW33"/>
<feature type="transmembrane region" description="Helical" evidence="3">
    <location>
        <begin position="182"/>
        <end position="201"/>
    </location>
</feature>
<evidence type="ECO:0000313" key="5">
    <source>
        <dbReference type="EMBL" id="GGH80942.1"/>
    </source>
</evidence>
<dbReference type="EMBL" id="BMFV01000011">
    <property type="protein sequence ID" value="GGH80942.1"/>
    <property type="molecule type" value="Genomic_DNA"/>
</dbReference>
<keyword evidence="3" id="KW-0812">Transmembrane</keyword>
<feature type="transmembrane region" description="Helical" evidence="3">
    <location>
        <begin position="230"/>
        <end position="249"/>
    </location>
</feature>
<keyword evidence="3" id="KW-1133">Transmembrane helix</keyword>
<dbReference type="PANTHER" id="PTHR37312:SF1">
    <property type="entry name" value="MEMBRANE-BOUND ACYLTRANSFERASE YKRP-RELATED"/>
    <property type="match status" value="1"/>
</dbReference>
<evidence type="ECO:0000259" key="4">
    <source>
        <dbReference type="Pfam" id="PF01757"/>
    </source>
</evidence>
<keyword evidence="5" id="KW-0808">Transferase</keyword>
<dbReference type="InterPro" id="IPR052734">
    <property type="entry name" value="Nod_factor_acetyltransferase"/>
</dbReference>
<dbReference type="PANTHER" id="PTHR37312">
    <property type="entry name" value="MEMBRANE-BOUND ACYLTRANSFERASE YKRP-RELATED"/>
    <property type="match status" value="1"/>
</dbReference>
<keyword evidence="5" id="KW-0012">Acyltransferase</keyword>
<sequence>MSRDAYFDNARILLILMVVFGHLISPIKANSDFIYGLYKFIYLFHMPAFILISGYFSKGFNRPGYLSKIVKKTLIPYAIFQIVYCFFYYFTGYESDLSLSLFDPHWSLWFLMSLFCWNLLLKVFAKLPYALPIAFIIGIAIGYVPFFGSYLSIDRTFTFFPLFLLGYMLNNKDFSIFKQKKMTWVSIPALLAIFMVCYFIFPNSLKDWLLCSSSYAQMGYGDWTGGAIRLLFYGAMIVTTFSFLAAVPTKEFSFTKLGGRTLYIYLLHGFFVKTIGLKNPFENFNSFLQYSLLLILAIVLCGLLGSKPIKRLTQPIIEMKKPQFWNERGSKKVKNMSS</sequence>
<dbReference type="InterPro" id="IPR002656">
    <property type="entry name" value="Acyl_transf_3_dom"/>
</dbReference>
<feature type="transmembrane region" description="Helical" evidence="3">
    <location>
        <begin position="261"/>
        <end position="281"/>
    </location>
</feature>
<feature type="transmembrane region" description="Helical" evidence="3">
    <location>
        <begin position="74"/>
        <end position="91"/>
    </location>
</feature>
<evidence type="ECO:0000313" key="6">
    <source>
        <dbReference type="Proteomes" id="UP000656813"/>
    </source>
</evidence>
<reference evidence="5" key="2">
    <citation type="submission" date="2020-09" db="EMBL/GenBank/DDBJ databases">
        <authorList>
            <person name="Sun Q."/>
            <person name="Zhou Y."/>
        </authorList>
    </citation>
    <scope>NUCLEOTIDE SEQUENCE</scope>
    <source>
        <strain evidence="5">CGMCC 1.12777</strain>
    </source>
</reference>
<proteinExistence type="inferred from homology"/>
<evidence type="ECO:0000256" key="2">
    <source>
        <dbReference type="ARBA" id="ARBA00007400"/>
    </source>
</evidence>
<comment type="similarity">
    <text evidence="2">Belongs to the acyltransferase 3 family.</text>
</comment>
<feature type="transmembrane region" description="Helical" evidence="3">
    <location>
        <begin position="129"/>
        <end position="147"/>
    </location>
</feature>
<dbReference type="GO" id="GO:0016747">
    <property type="term" value="F:acyltransferase activity, transferring groups other than amino-acyl groups"/>
    <property type="evidence" value="ECO:0007669"/>
    <property type="project" value="InterPro"/>
</dbReference>
<dbReference type="Proteomes" id="UP000656813">
    <property type="component" value="Unassembled WGS sequence"/>
</dbReference>
<evidence type="ECO:0000256" key="1">
    <source>
        <dbReference type="ARBA" id="ARBA00004370"/>
    </source>
</evidence>
<keyword evidence="3" id="KW-0472">Membrane</keyword>
<dbReference type="RefSeq" id="WP_188497081.1">
    <property type="nucleotide sequence ID" value="NZ_BMFV01000011.1"/>
</dbReference>
<evidence type="ECO:0000256" key="3">
    <source>
        <dbReference type="SAM" id="Phobius"/>
    </source>
</evidence>
<feature type="domain" description="Acyltransferase 3" evidence="4">
    <location>
        <begin position="5"/>
        <end position="304"/>
    </location>
</feature>